<sequence length="107" mass="11381">MVVSCYVRLLQIFESFASVLPATLDACCAASASLLGVRIGSFCPTVDRKLSTVFIVQYVYHLLDGICGAVEASVGTQGVHGPTLVDARNSEGRVRERISTSVNISCL</sequence>
<comment type="caution">
    <text evidence="1">The sequence shown here is derived from an EMBL/GenBank/DDBJ whole genome shotgun (WGS) entry which is preliminary data.</text>
</comment>
<organism evidence="1 2">
    <name type="scientific">Cryphonectria parasitica (strain ATCC 38755 / EP155)</name>
    <dbReference type="NCBI Taxonomy" id="660469"/>
    <lineage>
        <taxon>Eukaryota</taxon>
        <taxon>Fungi</taxon>
        <taxon>Dikarya</taxon>
        <taxon>Ascomycota</taxon>
        <taxon>Pezizomycotina</taxon>
        <taxon>Sordariomycetes</taxon>
        <taxon>Sordariomycetidae</taxon>
        <taxon>Diaporthales</taxon>
        <taxon>Cryphonectriaceae</taxon>
        <taxon>Cryphonectria-Endothia species complex</taxon>
        <taxon>Cryphonectria</taxon>
    </lineage>
</organism>
<reference evidence="1" key="1">
    <citation type="journal article" date="2020" name="Phytopathology">
        <title>Genome sequence of the chestnut blight fungus Cryphonectria parasitica EP155: A fundamental resource for an archetypical invasive plant pathogen.</title>
        <authorList>
            <person name="Crouch J.A."/>
            <person name="Dawe A."/>
            <person name="Aerts A."/>
            <person name="Barry K."/>
            <person name="Churchill A.C.L."/>
            <person name="Grimwood J."/>
            <person name="Hillman B."/>
            <person name="Milgroom M.G."/>
            <person name="Pangilinan J."/>
            <person name="Smith M."/>
            <person name="Salamov A."/>
            <person name="Schmutz J."/>
            <person name="Yadav J."/>
            <person name="Grigoriev I.V."/>
            <person name="Nuss D."/>
        </authorList>
    </citation>
    <scope>NUCLEOTIDE SEQUENCE</scope>
    <source>
        <strain evidence="1">EP155</strain>
    </source>
</reference>
<dbReference type="GeneID" id="63836993"/>
<accession>A0A9P4XSQ2</accession>
<evidence type="ECO:0000313" key="1">
    <source>
        <dbReference type="EMBL" id="KAF3760599.1"/>
    </source>
</evidence>
<gene>
    <name evidence="1" type="ORF">M406DRAFT_324389</name>
</gene>
<dbReference type="EMBL" id="MU032352">
    <property type="protein sequence ID" value="KAF3760599.1"/>
    <property type="molecule type" value="Genomic_DNA"/>
</dbReference>
<dbReference type="RefSeq" id="XP_040771578.1">
    <property type="nucleotide sequence ID" value="XM_040919864.1"/>
</dbReference>
<dbReference type="OrthoDB" id="4330117at2759"/>
<dbReference type="AlphaFoldDB" id="A0A9P4XSQ2"/>
<name>A0A9P4XSQ2_CRYP1</name>
<dbReference type="Proteomes" id="UP000803844">
    <property type="component" value="Unassembled WGS sequence"/>
</dbReference>
<protein>
    <submittedName>
        <fullName evidence="1">Uncharacterized protein</fullName>
    </submittedName>
</protein>
<keyword evidence="2" id="KW-1185">Reference proteome</keyword>
<evidence type="ECO:0000313" key="2">
    <source>
        <dbReference type="Proteomes" id="UP000803844"/>
    </source>
</evidence>
<proteinExistence type="predicted"/>